<dbReference type="AlphaFoldDB" id="A0A2M8QFL7"/>
<keyword evidence="1" id="KW-0812">Transmembrane</keyword>
<evidence type="ECO:0000313" key="2">
    <source>
        <dbReference type="EMBL" id="PJF48615.1"/>
    </source>
</evidence>
<name>A0A2M8QFL7_9CHLR</name>
<dbReference type="SUPFAM" id="SSF49879">
    <property type="entry name" value="SMAD/FHA domain"/>
    <property type="match status" value="1"/>
</dbReference>
<keyword evidence="1" id="KW-1133">Transmembrane helix</keyword>
<feature type="transmembrane region" description="Helical" evidence="1">
    <location>
        <begin position="6"/>
        <end position="32"/>
    </location>
</feature>
<evidence type="ECO:0000313" key="3">
    <source>
        <dbReference type="Proteomes" id="UP000230790"/>
    </source>
</evidence>
<accession>A0A2M8QFL7</accession>
<dbReference type="Proteomes" id="UP000230790">
    <property type="component" value="Unassembled WGS sequence"/>
</dbReference>
<dbReference type="EMBL" id="PGTN01000010">
    <property type="protein sequence ID" value="PJF48615.1"/>
    <property type="molecule type" value="Genomic_DNA"/>
</dbReference>
<dbReference type="CDD" id="cd00060">
    <property type="entry name" value="FHA"/>
    <property type="match status" value="1"/>
</dbReference>
<protein>
    <recommendedName>
        <fullName evidence="4">FHA domain-containing protein</fullName>
    </recommendedName>
</protein>
<organism evidence="2 3">
    <name type="scientific">Candidatus Thermofonsia Clade 3 bacterium</name>
    <dbReference type="NCBI Taxonomy" id="2364212"/>
    <lineage>
        <taxon>Bacteria</taxon>
        <taxon>Bacillati</taxon>
        <taxon>Chloroflexota</taxon>
        <taxon>Candidatus Thermofontia</taxon>
        <taxon>Candidatus Thermofonsia Clade 3</taxon>
    </lineage>
</organism>
<dbReference type="InterPro" id="IPR008984">
    <property type="entry name" value="SMAD_FHA_dom_sf"/>
</dbReference>
<gene>
    <name evidence="2" type="ORF">CUN48_02715</name>
</gene>
<sequence>MNAPFPLYDVVATCADAALLGIGGLAGLFGLFSRRRAPRTPSAYLVIGGKRFPLTEPIRLGRTSWYRITGKSVADLAEEHAEIFRAPDGMWEARLLAGEHMFVDGRRSRHNRLRSGATISLGKSQQVVFQFMLQN</sequence>
<evidence type="ECO:0008006" key="4">
    <source>
        <dbReference type="Google" id="ProtNLM"/>
    </source>
</evidence>
<comment type="caution">
    <text evidence="2">The sequence shown here is derived from an EMBL/GenBank/DDBJ whole genome shotgun (WGS) entry which is preliminary data.</text>
</comment>
<proteinExistence type="predicted"/>
<reference evidence="2 3" key="1">
    <citation type="submission" date="2017-11" db="EMBL/GenBank/DDBJ databases">
        <title>Evolution of Phototrophy in the Chloroflexi Phylum Driven by Horizontal Gene Transfer.</title>
        <authorList>
            <person name="Ward L.M."/>
            <person name="Hemp J."/>
            <person name="Shih P.M."/>
            <person name="Mcglynn S.E."/>
            <person name="Fischer W."/>
        </authorList>
    </citation>
    <scope>NUCLEOTIDE SEQUENCE [LARGE SCALE GENOMIC DNA]</scope>
    <source>
        <strain evidence="2">JP3_7</strain>
    </source>
</reference>
<evidence type="ECO:0000256" key="1">
    <source>
        <dbReference type="SAM" id="Phobius"/>
    </source>
</evidence>
<dbReference type="Gene3D" id="2.60.200.20">
    <property type="match status" value="1"/>
</dbReference>
<keyword evidence="1" id="KW-0472">Membrane</keyword>